<keyword evidence="8" id="KW-0325">Glycoprotein</keyword>
<feature type="chain" id="PRO_5035308811" description="Ionotropic glutamate receptor C-terminal domain-containing protein" evidence="10">
    <location>
        <begin position="20"/>
        <end position="673"/>
    </location>
</feature>
<evidence type="ECO:0000313" key="13">
    <source>
        <dbReference type="Proteomes" id="UP000708208"/>
    </source>
</evidence>
<proteinExistence type="inferred from homology"/>
<feature type="transmembrane region" description="Helical" evidence="9">
    <location>
        <begin position="358"/>
        <end position="376"/>
    </location>
</feature>
<keyword evidence="4 9" id="KW-0812">Transmembrane</keyword>
<evidence type="ECO:0000256" key="2">
    <source>
        <dbReference type="ARBA" id="ARBA00008685"/>
    </source>
</evidence>
<dbReference type="GO" id="GO:0005886">
    <property type="term" value="C:plasma membrane"/>
    <property type="evidence" value="ECO:0007669"/>
    <property type="project" value="UniProtKB-SubCell"/>
</dbReference>
<name>A0A8J2PWZ5_9HEXA</name>
<dbReference type="Proteomes" id="UP000708208">
    <property type="component" value="Unassembled WGS sequence"/>
</dbReference>
<reference evidence="12" key="1">
    <citation type="submission" date="2021-06" db="EMBL/GenBank/DDBJ databases">
        <authorList>
            <person name="Hodson N. C."/>
            <person name="Mongue J. A."/>
            <person name="Jaron S. K."/>
        </authorList>
    </citation>
    <scope>NUCLEOTIDE SEQUENCE</scope>
</reference>
<evidence type="ECO:0000256" key="1">
    <source>
        <dbReference type="ARBA" id="ARBA00004651"/>
    </source>
</evidence>
<comment type="subcellular location">
    <subcellularLocation>
        <location evidence="1">Cell membrane</location>
        <topology evidence="1">Multi-pass membrane protein</topology>
    </subcellularLocation>
</comment>
<keyword evidence="13" id="KW-1185">Reference proteome</keyword>
<evidence type="ECO:0000256" key="6">
    <source>
        <dbReference type="ARBA" id="ARBA00023136"/>
    </source>
</evidence>
<keyword evidence="3" id="KW-1003">Cell membrane</keyword>
<evidence type="ECO:0000256" key="5">
    <source>
        <dbReference type="ARBA" id="ARBA00022989"/>
    </source>
</evidence>
<feature type="transmembrane region" description="Helical" evidence="9">
    <location>
        <begin position="429"/>
        <end position="454"/>
    </location>
</feature>
<dbReference type="GO" id="GO:0050906">
    <property type="term" value="P:detection of stimulus involved in sensory perception"/>
    <property type="evidence" value="ECO:0007669"/>
    <property type="project" value="UniProtKB-ARBA"/>
</dbReference>
<dbReference type="OrthoDB" id="7739311at2759"/>
<protein>
    <recommendedName>
        <fullName evidence="11">Ionotropic glutamate receptor C-terminal domain-containing protein</fullName>
    </recommendedName>
</protein>
<gene>
    <name evidence="12" type="ORF">AFUS01_LOCUS41148</name>
</gene>
<evidence type="ECO:0000256" key="9">
    <source>
        <dbReference type="SAM" id="Phobius"/>
    </source>
</evidence>
<dbReference type="InterPro" id="IPR052192">
    <property type="entry name" value="Insect_Ionotropic_Sensory_Rcpt"/>
</dbReference>
<evidence type="ECO:0000256" key="8">
    <source>
        <dbReference type="ARBA" id="ARBA00023180"/>
    </source>
</evidence>
<feature type="domain" description="Ionotropic glutamate receptor C-terminal" evidence="11">
    <location>
        <begin position="357"/>
        <end position="638"/>
    </location>
</feature>
<dbReference type="GO" id="GO:0015276">
    <property type="term" value="F:ligand-gated monoatomic ion channel activity"/>
    <property type="evidence" value="ECO:0007669"/>
    <property type="project" value="InterPro"/>
</dbReference>
<comment type="similarity">
    <text evidence="2">Belongs to the glutamate-gated ion channel (TC 1.A.10.1) family.</text>
</comment>
<dbReference type="Pfam" id="PF00060">
    <property type="entry name" value="Lig_chan"/>
    <property type="match status" value="1"/>
</dbReference>
<evidence type="ECO:0000256" key="10">
    <source>
        <dbReference type="SAM" id="SignalP"/>
    </source>
</evidence>
<evidence type="ECO:0000256" key="7">
    <source>
        <dbReference type="ARBA" id="ARBA00023170"/>
    </source>
</evidence>
<evidence type="ECO:0000259" key="11">
    <source>
        <dbReference type="Pfam" id="PF00060"/>
    </source>
</evidence>
<keyword evidence="6 9" id="KW-0472">Membrane</keyword>
<dbReference type="AlphaFoldDB" id="A0A8J2PWZ5"/>
<dbReference type="PANTHER" id="PTHR42643:SF24">
    <property type="entry name" value="IONOTROPIC RECEPTOR 60A"/>
    <property type="match status" value="1"/>
</dbReference>
<keyword evidence="7" id="KW-0675">Receptor</keyword>
<dbReference type="PANTHER" id="PTHR42643">
    <property type="entry name" value="IONOTROPIC RECEPTOR 20A-RELATED"/>
    <property type="match status" value="1"/>
</dbReference>
<accession>A0A8J2PWZ5</accession>
<comment type="caution">
    <text evidence="12">The sequence shown here is derived from an EMBL/GenBank/DDBJ whole genome shotgun (WGS) entry which is preliminary data.</text>
</comment>
<evidence type="ECO:0000313" key="12">
    <source>
        <dbReference type="EMBL" id="CAG7831402.1"/>
    </source>
</evidence>
<evidence type="ECO:0000256" key="3">
    <source>
        <dbReference type="ARBA" id="ARBA00022475"/>
    </source>
</evidence>
<evidence type="ECO:0000256" key="4">
    <source>
        <dbReference type="ARBA" id="ARBA00022692"/>
    </source>
</evidence>
<dbReference type="EMBL" id="CAJVCH010560346">
    <property type="protein sequence ID" value="CAG7831402.1"/>
    <property type="molecule type" value="Genomic_DNA"/>
</dbReference>
<keyword evidence="5 9" id="KW-1133">Transmembrane helix</keyword>
<sequence>MRVLILARVFMLLERFIVAKRMNTFENPNNIPSVEFAAKIVITNFNQCAGFLHQKQAHDSVLHNYHLHSRSSVLGFPIPNYVTDPNGVSALNQTPVATRFGENCLFHVVTLETRVEIENYNNFLQKMSTPFPVPVVKRDADYFLFMVSKRAFGFVQKSLDDALITKIRHKLFIVIDDVSKQNQAPKMVSKFSVYHVCNYCIPSAQVQNLDQIDFRRKALFPNYIRNLNGHTLRASVPSAVVARVGLKFENGGYKTVRGLQLVLVNLLSQEMNFTYKVFPSSGGGGTGLQLPNGSWAGVVGDIYHDRADFGTGVGISYFRNPLITFLGYYEYISLVLVHGPTQKIFTWRTIFWPFKTASWIYLIFCALVSFFALICLQRGFERSLKLACRHDLSVVHSSEFQIHDIYTLLFVTLLSQGVKLPQGSSVRCFVAFWLLFAIVVSTAYTSKLFAFLVFPIHESAPQTFEELADSDYDVGLRYIGGAGYNSFKTSQTPALKTIFQRMELVKDSLLCFEKALNSRFCCISYELQFEYTVQRNLSDVYGRTNLRVAPGRVFPVSVGLGVQKGSIFGEQVNWKVQASFETGLVKKWSDQDLIETHMKKLGWRKEIGMEREVISNGREPMPLTVPHFTGAFTVWITGVLVAFTLLAHEIFQTWLTTSHIVSTVTRQVKFAAF</sequence>
<keyword evidence="10" id="KW-0732">Signal</keyword>
<organism evidence="12 13">
    <name type="scientific">Allacma fusca</name>
    <dbReference type="NCBI Taxonomy" id="39272"/>
    <lineage>
        <taxon>Eukaryota</taxon>
        <taxon>Metazoa</taxon>
        <taxon>Ecdysozoa</taxon>
        <taxon>Arthropoda</taxon>
        <taxon>Hexapoda</taxon>
        <taxon>Collembola</taxon>
        <taxon>Symphypleona</taxon>
        <taxon>Sminthuridae</taxon>
        <taxon>Allacma</taxon>
    </lineage>
</organism>
<feature type="signal peptide" evidence="10">
    <location>
        <begin position="1"/>
        <end position="19"/>
    </location>
</feature>
<dbReference type="InterPro" id="IPR001320">
    <property type="entry name" value="Iontro_rcpt_C"/>
</dbReference>